<dbReference type="InterPro" id="IPR051703">
    <property type="entry name" value="NF-kappa-B_Signaling_Reg"/>
</dbReference>
<dbReference type="EMBL" id="MN738786">
    <property type="protein sequence ID" value="QHT36792.1"/>
    <property type="molecule type" value="Genomic_DNA"/>
</dbReference>
<dbReference type="NCBIfam" id="TIGR03033">
    <property type="entry name" value="phage_rel_nuc"/>
    <property type="match status" value="1"/>
</dbReference>
<feature type="domain" description="YqaJ viral recombinase" evidence="1">
    <location>
        <begin position="109"/>
        <end position="243"/>
    </location>
</feature>
<evidence type="ECO:0000259" key="1">
    <source>
        <dbReference type="Pfam" id="PF09588"/>
    </source>
</evidence>
<dbReference type="InterPro" id="IPR019080">
    <property type="entry name" value="YqaJ_viral_recombinase"/>
</dbReference>
<sequence>MDEKPETPGETEITTLVKTKEHELYERLEKGENTFPLRNETMQTIVDMYDISTETPIGKSTYHYVKDIVYALFDDMIRKCQVRLHNKKSVYRKLDYLQTLDLPEQRSPEWYQMRNNVLTASSLADAIGKGHFKSRDDLLIEKTTLNPKPFTTNDILQWGVKYEPIATWFYEYMHDLSILEFGLVPHPQFPIFGASPDGIVKDGAKKEHMVGRMLEIKCPPKRVFTNEVPEHYWIQMQGQMETCDLEECDFLQVKLMEYDSVEDYIEDTLCDEKDVIRVGFSSTGFPKGLSLTFYGKDKDGRTTYDYKHCPLFTSYEGCMEWYKHTLKQYDDSGVSYDVCQQNWWFIHHYECTLVLRDREWWRKTMPKIAEFWKDVLYYRENGNDALVTKKEKRKRGPRKTATKNVFEINKAMVESFQTKNFLDTDSDED</sequence>
<dbReference type="PANTHER" id="PTHR46609">
    <property type="entry name" value="EXONUCLEASE, PHAGE-TYPE/RECB, C-TERMINAL DOMAIN-CONTAINING PROTEIN"/>
    <property type="match status" value="1"/>
</dbReference>
<proteinExistence type="predicted"/>
<name>A0A6C0F6I0_9ZZZZ</name>
<dbReference type="CDD" id="cd22343">
    <property type="entry name" value="PDDEXK_lambda_exonuclease-like"/>
    <property type="match status" value="1"/>
</dbReference>
<reference evidence="2" key="1">
    <citation type="journal article" date="2020" name="Nature">
        <title>Giant virus diversity and host interactions through global metagenomics.</title>
        <authorList>
            <person name="Schulz F."/>
            <person name="Roux S."/>
            <person name="Paez-Espino D."/>
            <person name="Jungbluth S."/>
            <person name="Walsh D.A."/>
            <person name="Denef V.J."/>
            <person name="McMahon K.D."/>
            <person name="Konstantinidis K.T."/>
            <person name="Eloe-Fadrosh E.A."/>
            <person name="Kyrpides N.C."/>
            <person name="Woyke T."/>
        </authorList>
    </citation>
    <scope>NUCLEOTIDE SEQUENCE</scope>
    <source>
        <strain evidence="2">GVMAG-S-ERX555967-130</strain>
    </source>
</reference>
<protein>
    <recommendedName>
        <fullName evidence="1">YqaJ viral recombinase domain-containing protein</fullName>
    </recommendedName>
</protein>
<evidence type="ECO:0000313" key="2">
    <source>
        <dbReference type="EMBL" id="QHT36792.1"/>
    </source>
</evidence>
<organism evidence="2">
    <name type="scientific">viral metagenome</name>
    <dbReference type="NCBI Taxonomy" id="1070528"/>
    <lineage>
        <taxon>unclassified sequences</taxon>
        <taxon>metagenomes</taxon>
        <taxon>organismal metagenomes</taxon>
    </lineage>
</organism>
<dbReference type="Pfam" id="PF09588">
    <property type="entry name" value="YqaJ"/>
    <property type="match status" value="1"/>
</dbReference>
<accession>A0A6C0F6I0</accession>
<dbReference type="AlphaFoldDB" id="A0A6C0F6I0"/>
<dbReference type="SUPFAM" id="SSF52980">
    <property type="entry name" value="Restriction endonuclease-like"/>
    <property type="match status" value="1"/>
</dbReference>
<dbReference type="InterPro" id="IPR017482">
    <property type="entry name" value="Lambda-type_endonuclease"/>
</dbReference>
<dbReference type="InterPro" id="IPR011335">
    <property type="entry name" value="Restrct_endonuc-II-like"/>
</dbReference>
<dbReference type="PANTHER" id="PTHR46609:SF6">
    <property type="entry name" value="EXONUCLEASE, PHAGE-TYPE_RECB, C-TERMINAL DOMAIN-CONTAINING PROTEIN-RELATED"/>
    <property type="match status" value="1"/>
</dbReference>
<dbReference type="InterPro" id="IPR011604">
    <property type="entry name" value="PDDEXK-like_dom_sf"/>
</dbReference>
<dbReference type="Gene3D" id="3.90.320.10">
    <property type="match status" value="1"/>
</dbReference>